<dbReference type="Pfam" id="PF10191">
    <property type="entry name" value="COG7"/>
    <property type="match status" value="1"/>
</dbReference>
<organism evidence="9 10">
    <name type="scientific">Orchesella dallaii</name>
    <dbReference type="NCBI Taxonomy" id="48710"/>
    <lineage>
        <taxon>Eukaryota</taxon>
        <taxon>Metazoa</taxon>
        <taxon>Ecdysozoa</taxon>
        <taxon>Arthropoda</taxon>
        <taxon>Hexapoda</taxon>
        <taxon>Collembola</taxon>
        <taxon>Entomobryomorpha</taxon>
        <taxon>Entomobryoidea</taxon>
        <taxon>Orchesellidae</taxon>
        <taxon>Orchesellinae</taxon>
        <taxon>Orchesella</taxon>
    </lineage>
</organism>
<comment type="subcellular location">
    <subcellularLocation>
        <location evidence="1">Golgi apparatus membrane</location>
        <topology evidence="1">Peripheral membrane protein</topology>
    </subcellularLocation>
</comment>
<accession>A0ABP1QV49</accession>
<keyword evidence="7" id="KW-0472">Membrane</keyword>
<sequence>MAGLKMHMEDLRQKEFDVNNWLNKVLGPLAGTGSDGLSKVLNTISTSVDDEISKTSLEIESLAQQMIVQLPRVSKELEITHQEVQQLQHEISTGFNEAENVQKKTTASMATLEKLDNLKTKLVSTSAALQEADKWTSLAKEIEQVLDAGDVTKSYECIVGMEKSLLVLDQATMDERRLILEEMKNRLEALATNHLIHAFDTNDTERAQSFYHMFVNLERQEQFVKYFQNSEKLKLAQEWRNNVELLSFKEAILKLYDGLMDHLRLKLNWCRTIFSEDQVGRSIDVLVDLYSELLMSLEPTVQYCFEVETRKEPFIDLLLHFNQNTLRFIENFLQYTEMNGEKPNSLKFKTLSNTLLAPFFQQYSRYSKYHETQVINKIQAAIAVVLGVTTSTVDLTTALQEKIESSKRLLPELILSIKEGEEKVQLFNRGAGYFHFSRGINAGLERFAEWNQEIYRSLDKSMKNSDRHRNLLEINLSFTETCGEILLQVSKLDQTLTSNCHKALALSLSKDNDLSSYEIWDCLLNAQIKTDIVQFFEKKNTLLGSACNIFKKLCRDATQLVLKVTSEPVESQFIKSFVLQDSNLKDVIPSEYITQVGEYLMLLPQNLDPFLTENSSLSFAFDQNSDEGGRSPLDFLLSSLAISICEIYGNRILKISDMSNGQARQLAQDIDYLSSVMDDLGVKMTSDLVDLGKLMKMFPEITDATTIDRVSPRLLSVVKKMKTKSVS</sequence>
<name>A0ABP1QV49_9HEXA</name>
<comment type="similarity">
    <text evidence="2">Belongs to the COG7 family.</text>
</comment>
<protein>
    <recommendedName>
        <fullName evidence="3">Conserved oligomeric Golgi complex subunit 7</fullName>
    </recommendedName>
    <alternativeName>
        <fullName evidence="8">Component of oligomeric Golgi complex 7</fullName>
    </alternativeName>
</protein>
<dbReference type="PANTHER" id="PTHR21443">
    <property type="entry name" value="CONSERVED OLIGOMERIC GOLGI COMPLEX COMPONENT 7"/>
    <property type="match status" value="1"/>
</dbReference>
<dbReference type="PANTHER" id="PTHR21443:SF0">
    <property type="entry name" value="CONSERVED OLIGOMERIC GOLGI COMPLEX SUBUNIT 7"/>
    <property type="match status" value="1"/>
</dbReference>
<evidence type="ECO:0000256" key="4">
    <source>
        <dbReference type="ARBA" id="ARBA00022448"/>
    </source>
</evidence>
<evidence type="ECO:0000313" key="10">
    <source>
        <dbReference type="Proteomes" id="UP001642540"/>
    </source>
</evidence>
<keyword evidence="4" id="KW-0813">Transport</keyword>
<evidence type="ECO:0000256" key="7">
    <source>
        <dbReference type="ARBA" id="ARBA00023136"/>
    </source>
</evidence>
<keyword evidence="6" id="KW-0333">Golgi apparatus</keyword>
<dbReference type="EMBL" id="CAXLJM020000043">
    <property type="protein sequence ID" value="CAL8110193.1"/>
    <property type="molecule type" value="Genomic_DNA"/>
</dbReference>
<gene>
    <name evidence="9" type="ORF">ODALV1_LOCUS14045</name>
</gene>
<reference evidence="9 10" key="1">
    <citation type="submission" date="2024-08" db="EMBL/GenBank/DDBJ databases">
        <authorList>
            <person name="Cucini C."/>
            <person name="Frati F."/>
        </authorList>
    </citation>
    <scope>NUCLEOTIDE SEQUENCE [LARGE SCALE GENOMIC DNA]</scope>
</reference>
<evidence type="ECO:0000313" key="9">
    <source>
        <dbReference type="EMBL" id="CAL8110193.1"/>
    </source>
</evidence>
<evidence type="ECO:0000256" key="2">
    <source>
        <dbReference type="ARBA" id="ARBA00005831"/>
    </source>
</evidence>
<keyword evidence="10" id="KW-1185">Reference proteome</keyword>
<evidence type="ECO:0000256" key="8">
    <source>
        <dbReference type="ARBA" id="ARBA00031345"/>
    </source>
</evidence>
<evidence type="ECO:0000256" key="6">
    <source>
        <dbReference type="ARBA" id="ARBA00023034"/>
    </source>
</evidence>
<dbReference type="Proteomes" id="UP001642540">
    <property type="component" value="Unassembled WGS sequence"/>
</dbReference>
<dbReference type="InterPro" id="IPR019335">
    <property type="entry name" value="COG7"/>
</dbReference>
<evidence type="ECO:0000256" key="1">
    <source>
        <dbReference type="ARBA" id="ARBA00004395"/>
    </source>
</evidence>
<evidence type="ECO:0000256" key="3">
    <source>
        <dbReference type="ARBA" id="ARBA00020984"/>
    </source>
</evidence>
<proteinExistence type="inferred from homology"/>
<evidence type="ECO:0000256" key="5">
    <source>
        <dbReference type="ARBA" id="ARBA00022927"/>
    </source>
</evidence>
<comment type="caution">
    <text evidence="9">The sequence shown here is derived from an EMBL/GenBank/DDBJ whole genome shotgun (WGS) entry which is preliminary data.</text>
</comment>
<keyword evidence="5" id="KW-0653">Protein transport</keyword>